<feature type="non-terminal residue" evidence="1">
    <location>
        <position position="149"/>
    </location>
</feature>
<evidence type="ECO:0000313" key="1">
    <source>
        <dbReference type="EMBL" id="KAJ7200809.1"/>
    </source>
</evidence>
<evidence type="ECO:0000313" key="2">
    <source>
        <dbReference type="Proteomes" id="UP001219525"/>
    </source>
</evidence>
<accession>A0AAD6V9I2</accession>
<reference evidence="1" key="1">
    <citation type="submission" date="2023-03" db="EMBL/GenBank/DDBJ databases">
        <title>Massive genome expansion in bonnet fungi (Mycena s.s.) driven by repeated elements and novel gene families across ecological guilds.</title>
        <authorList>
            <consortium name="Lawrence Berkeley National Laboratory"/>
            <person name="Harder C.B."/>
            <person name="Miyauchi S."/>
            <person name="Viragh M."/>
            <person name="Kuo A."/>
            <person name="Thoen E."/>
            <person name="Andreopoulos B."/>
            <person name="Lu D."/>
            <person name="Skrede I."/>
            <person name="Drula E."/>
            <person name="Henrissat B."/>
            <person name="Morin E."/>
            <person name="Kohler A."/>
            <person name="Barry K."/>
            <person name="LaButti K."/>
            <person name="Morin E."/>
            <person name="Salamov A."/>
            <person name="Lipzen A."/>
            <person name="Mereny Z."/>
            <person name="Hegedus B."/>
            <person name="Baldrian P."/>
            <person name="Stursova M."/>
            <person name="Weitz H."/>
            <person name="Taylor A."/>
            <person name="Grigoriev I.V."/>
            <person name="Nagy L.G."/>
            <person name="Martin F."/>
            <person name="Kauserud H."/>
        </authorList>
    </citation>
    <scope>NUCLEOTIDE SEQUENCE</scope>
    <source>
        <strain evidence="1">9144</strain>
    </source>
</reference>
<gene>
    <name evidence="1" type="ORF">GGX14DRAFT_371842</name>
</gene>
<keyword evidence="2" id="KW-1185">Reference proteome</keyword>
<name>A0AAD6V9I2_9AGAR</name>
<organism evidence="1 2">
    <name type="scientific">Mycena pura</name>
    <dbReference type="NCBI Taxonomy" id="153505"/>
    <lineage>
        <taxon>Eukaryota</taxon>
        <taxon>Fungi</taxon>
        <taxon>Dikarya</taxon>
        <taxon>Basidiomycota</taxon>
        <taxon>Agaricomycotina</taxon>
        <taxon>Agaricomycetes</taxon>
        <taxon>Agaricomycetidae</taxon>
        <taxon>Agaricales</taxon>
        <taxon>Marasmiineae</taxon>
        <taxon>Mycenaceae</taxon>
        <taxon>Mycena</taxon>
    </lineage>
</organism>
<sequence length="149" mass="17022">FLEGVCLRYIAFPDPDTVLDPKETPSVSRDEAAEGAKVAFLAVFENGPKIELDHHLVYHARAYAFFLFRSAYMRRLAILDYEYGRLMACVGDEAEARKQFDLVLSGLCRFPWVIMCIRPDFPSGKYLEVGPSGRKVGRFRVFFVQVNCK</sequence>
<dbReference type="EMBL" id="JARJCW010000061">
    <property type="protein sequence ID" value="KAJ7200809.1"/>
    <property type="molecule type" value="Genomic_DNA"/>
</dbReference>
<comment type="caution">
    <text evidence="1">The sequence shown here is derived from an EMBL/GenBank/DDBJ whole genome shotgun (WGS) entry which is preliminary data.</text>
</comment>
<protein>
    <submittedName>
        <fullName evidence="1">Uncharacterized protein</fullName>
    </submittedName>
</protein>
<dbReference type="AlphaFoldDB" id="A0AAD6V9I2"/>
<dbReference type="Proteomes" id="UP001219525">
    <property type="component" value="Unassembled WGS sequence"/>
</dbReference>
<proteinExistence type="predicted"/>